<feature type="active site" description="Nucleophile" evidence="4">
    <location>
        <position position="43"/>
    </location>
</feature>
<proteinExistence type="predicted"/>
<evidence type="ECO:0000259" key="5">
    <source>
        <dbReference type="PROSITE" id="PS51635"/>
    </source>
</evidence>
<name>A0LIX6_SYNFM</name>
<dbReference type="STRING" id="335543.Sfum_1691"/>
<dbReference type="EMBL" id="CP000478">
    <property type="protein sequence ID" value="ABK17378.1"/>
    <property type="molecule type" value="Genomic_DNA"/>
</dbReference>
<feature type="active site" description="Proton acceptor" evidence="4">
    <location>
        <position position="188"/>
    </location>
</feature>
<evidence type="ECO:0000256" key="2">
    <source>
        <dbReference type="ARBA" id="ARBA00022963"/>
    </source>
</evidence>
<keyword evidence="7" id="KW-1185">Reference proteome</keyword>
<dbReference type="InterPro" id="IPR050301">
    <property type="entry name" value="NTE"/>
</dbReference>
<feature type="short sequence motif" description="GXSXG" evidence="4">
    <location>
        <begin position="41"/>
        <end position="45"/>
    </location>
</feature>
<keyword evidence="1 4" id="KW-0378">Hydrolase</keyword>
<organism evidence="6 7">
    <name type="scientific">Syntrophobacter fumaroxidans (strain DSM 10017 / MPOB)</name>
    <dbReference type="NCBI Taxonomy" id="335543"/>
    <lineage>
        <taxon>Bacteria</taxon>
        <taxon>Pseudomonadati</taxon>
        <taxon>Thermodesulfobacteriota</taxon>
        <taxon>Syntrophobacteria</taxon>
        <taxon>Syntrophobacterales</taxon>
        <taxon>Syntrophobacteraceae</taxon>
        <taxon>Syntrophobacter</taxon>
    </lineage>
</organism>
<accession>A0LIX6</accession>
<dbReference type="SUPFAM" id="SSF52151">
    <property type="entry name" value="FabD/lysophospholipase-like"/>
    <property type="match status" value="1"/>
</dbReference>
<evidence type="ECO:0000256" key="3">
    <source>
        <dbReference type="ARBA" id="ARBA00023098"/>
    </source>
</evidence>
<protein>
    <submittedName>
        <fullName evidence="6">Patatin</fullName>
    </submittedName>
</protein>
<dbReference type="KEGG" id="sfu:Sfum_1691"/>
<dbReference type="PANTHER" id="PTHR14226:SF29">
    <property type="entry name" value="NEUROPATHY TARGET ESTERASE SWS"/>
    <property type="match status" value="1"/>
</dbReference>
<evidence type="ECO:0000256" key="1">
    <source>
        <dbReference type="ARBA" id="ARBA00022801"/>
    </source>
</evidence>
<evidence type="ECO:0000256" key="4">
    <source>
        <dbReference type="PROSITE-ProRule" id="PRU01161"/>
    </source>
</evidence>
<dbReference type="PANTHER" id="PTHR14226">
    <property type="entry name" value="NEUROPATHY TARGET ESTERASE/SWISS CHEESE D.MELANOGASTER"/>
    <property type="match status" value="1"/>
</dbReference>
<dbReference type="InterPro" id="IPR002641">
    <property type="entry name" value="PNPLA_dom"/>
</dbReference>
<dbReference type="Pfam" id="PF01734">
    <property type="entry name" value="Patatin"/>
    <property type="match status" value="1"/>
</dbReference>
<dbReference type="Gene3D" id="3.40.1090.10">
    <property type="entry name" value="Cytosolic phospholipase A2 catalytic domain"/>
    <property type="match status" value="2"/>
</dbReference>
<dbReference type="InterPro" id="IPR016035">
    <property type="entry name" value="Acyl_Trfase/lysoPLipase"/>
</dbReference>
<sequence precursor="true">MLHNRYKTALVLSGGSARGLAHLGILLELEERGIRVDLIVGTSMGALIGGLYAIHGQASIVIERIRNLVESDLFSRAVSAVAEEEAEMGPDGFFHRFMGLFKKGVYFTHSMIRPALVSREVYRQLMTDLIPDHSIEDLPLPFAASTMDFRSGDEIVIARGSIRDAIAASAAIPGIMPPVALGEKLLVDGGWADNVPVAPAIAMGAHFVIAVDTTLEVPGLGTPPLSALESLFRCNEMTRILLTRHRKASADVLITPEIGRLSWANFAAIDRCLAAGRAALAQNIDTIRQRRRTRRWRTLSGLIHPARSGDWRHPFAFL</sequence>
<keyword evidence="2 4" id="KW-0442">Lipid degradation</keyword>
<feature type="domain" description="PNPLA" evidence="5">
    <location>
        <begin position="10"/>
        <end position="201"/>
    </location>
</feature>
<dbReference type="GO" id="GO:0016787">
    <property type="term" value="F:hydrolase activity"/>
    <property type="evidence" value="ECO:0007669"/>
    <property type="project" value="UniProtKB-UniRule"/>
</dbReference>
<evidence type="ECO:0000313" key="6">
    <source>
        <dbReference type="EMBL" id="ABK17378.1"/>
    </source>
</evidence>
<dbReference type="AlphaFoldDB" id="A0LIX6"/>
<keyword evidence="3 4" id="KW-0443">Lipid metabolism</keyword>
<dbReference type="eggNOG" id="COG1752">
    <property type="taxonomic scope" value="Bacteria"/>
</dbReference>
<gene>
    <name evidence="6" type="ordered locus">Sfum_1691</name>
</gene>
<evidence type="ECO:0000313" key="7">
    <source>
        <dbReference type="Proteomes" id="UP000001784"/>
    </source>
</evidence>
<dbReference type="HOGENOM" id="CLU_047251_0_0_7"/>
<dbReference type="Proteomes" id="UP000001784">
    <property type="component" value="Chromosome"/>
</dbReference>
<dbReference type="InParanoid" id="A0LIX6"/>
<dbReference type="PROSITE" id="PS51635">
    <property type="entry name" value="PNPLA"/>
    <property type="match status" value="1"/>
</dbReference>
<reference evidence="6 7" key="1">
    <citation type="submission" date="2006-10" db="EMBL/GenBank/DDBJ databases">
        <title>Complete sequence of Syntrophobacter fumaroxidans MPOB.</title>
        <authorList>
            <consortium name="US DOE Joint Genome Institute"/>
            <person name="Copeland A."/>
            <person name="Lucas S."/>
            <person name="Lapidus A."/>
            <person name="Barry K."/>
            <person name="Detter J.C."/>
            <person name="Glavina del Rio T."/>
            <person name="Hammon N."/>
            <person name="Israni S."/>
            <person name="Pitluck S."/>
            <person name="Goltsman E.G."/>
            <person name="Martinez M."/>
            <person name="Schmutz J."/>
            <person name="Larimer F."/>
            <person name="Land M."/>
            <person name="Hauser L."/>
            <person name="Kyrpides N."/>
            <person name="Kim E."/>
            <person name="Boone D.R."/>
            <person name="Brockman F."/>
            <person name="Culley D."/>
            <person name="Ferry J."/>
            <person name="Gunsalus R."/>
            <person name="McInerney M.J."/>
            <person name="Morrison M."/>
            <person name="Plugge C."/>
            <person name="Rohlin L."/>
            <person name="Scholten J."/>
            <person name="Sieber J."/>
            <person name="Stams A.J.M."/>
            <person name="Worm P."/>
            <person name="Henstra A.M."/>
            <person name="Richardson P."/>
        </authorList>
    </citation>
    <scope>NUCLEOTIDE SEQUENCE [LARGE SCALE GENOMIC DNA]</scope>
    <source>
        <strain evidence="7">DSM 10017 / MPOB</strain>
    </source>
</reference>
<comment type="caution">
    <text evidence="4">Lacks conserved residue(s) required for the propagation of feature annotation.</text>
</comment>
<dbReference type="GO" id="GO:0016042">
    <property type="term" value="P:lipid catabolic process"/>
    <property type="evidence" value="ECO:0007669"/>
    <property type="project" value="UniProtKB-UniRule"/>
</dbReference>
<feature type="short sequence motif" description="DGA/G" evidence="4">
    <location>
        <begin position="188"/>
        <end position="190"/>
    </location>
</feature>